<proteinExistence type="predicted"/>
<evidence type="ECO:0000313" key="2">
    <source>
        <dbReference type="Proteomes" id="UP001163255"/>
    </source>
</evidence>
<name>A0ABY6GSH6_9GAMM</name>
<evidence type="ECO:0000313" key="1">
    <source>
        <dbReference type="EMBL" id="UYM15712.1"/>
    </source>
</evidence>
<gene>
    <name evidence="1" type="ORF">NX720_23260</name>
</gene>
<dbReference type="Proteomes" id="UP001163255">
    <property type="component" value="Chromosome"/>
</dbReference>
<dbReference type="EMBL" id="CP103300">
    <property type="protein sequence ID" value="UYM15712.1"/>
    <property type="molecule type" value="Genomic_DNA"/>
</dbReference>
<accession>A0ABY6GSH6</accession>
<sequence length="264" mass="29219">MKNSFIANSVNTTVQKLLGKHNILGTSLNIYSQKSFFMDHVGENIKQNAAYPRLKKASSFLYTSRKFCELRNHNDYETGRILFNHCMNPFLAKEGIAANAHECSALTIFSALSSTDLIQVNRAIVTTPGNNPSGKILHEFVIIGEVTGNKTCVVMRMNDIAHFLAKNLLPRSERPWVVDAAINIVCPLTQYIEQLGLAISSVNLAADKEQTDGLHPLHIGPEITPMGFYGLISGGYLLAIEVTPKSTRLNISESKGELNYNDFF</sequence>
<protein>
    <submittedName>
        <fullName evidence="1">Uncharacterized protein</fullName>
    </submittedName>
</protein>
<organism evidence="1 2">
    <name type="scientific">Endozoicomonas euniceicola</name>
    <dbReference type="NCBI Taxonomy" id="1234143"/>
    <lineage>
        <taxon>Bacteria</taxon>
        <taxon>Pseudomonadati</taxon>
        <taxon>Pseudomonadota</taxon>
        <taxon>Gammaproteobacteria</taxon>
        <taxon>Oceanospirillales</taxon>
        <taxon>Endozoicomonadaceae</taxon>
        <taxon>Endozoicomonas</taxon>
    </lineage>
</organism>
<keyword evidence="2" id="KW-1185">Reference proteome</keyword>
<dbReference type="RefSeq" id="WP_262597872.1">
    <property type="nucleotide sequence ID" value="NZ_CP103300.1"/>
</dbReference>
<reference evidence="1" key="1">
    <citation type="submission" date="2022-10" db="EMBL/GenBank/DDBJ databases">
        <title>Completed Genome Sequence of two octocoral isolated bacterium, Endozoicomonas euniceicola EF212T and Endozoicomonas gorgoniicola PS125T.</title>
        <authorList>
            <person name="Chiou Y.-J."/>
            <person name="Chen Y.-H."/>
        </authorList>
    </citation>
    <scope>NUCLEOTIDE SEQUENCE</scope>
    <source>
        <strain evidence="1">EF212</strain>
    </source>
</reference>